<organism evidence="3 4">
    <name type="scientific">Lactobacillus helveticus</name>
    <name type="common">Lactobacillus suntoryeus</name>
    <dbReference type="NCBI Taxonomy" id="1587"/>
    <lineage>
        <taxon>Bacteria</taxon>
        <taxon>Bacillati</taxon>
        <taxon>Bacillota</taxon>
        <taxon>Bacilli</taxon>
        <taxon>Lactobacillales</taxon>
        <taxon>Lactobacillaceae</taxon>
        <taxon>Lactobacillus</taxon>
    </lineage>
</organism>
<dbReference type="AlphaFoldDB" id="A0AAC8W9Q1"/>
<dbReference type="Proteomes" id="UP000063930">
    <property type="component" value="Chromosome"/>
</dbReference>
<name>A0AAC8W9Q1_LACHE</name>
<evidence type="ECO:0000313" key="3">
    <source>
        <dbReference type="EMBL" id="ALI53228.1"/>
    </source>
</evidence>
<protein>
    <recommendedName>
        <fullName evidence="5">Glycosyltransferase family 1 protein</fullName>
    </recommendedName>
</protein>
<evidence type="ECO:0000259" key="2">
    <source>
        <dbReference type="Pfam" id="PF13439"/>
    </source>
</evidence>
<dbReference type="EMBL" id="CP012381">
    <property type="protein sequence ID" value="ALI53228.1"/>
    <property type="molecule type" value="Genomic_DNA"/>
</dbReference>
<dbReference type="InterPro" id="IPR001296">
    <property type="entry name" value="Glyco_trans_1"/>
</dbReference>
<feature type="domain" description="Glycosyl transferase family 1" evidence="1">
    <location>
        <begin position="183"/>
        <end position="333"/>
    </location>
</feature>
<dbReference type="CDD" id="cd03812">
    <property type="entry name" value="GT4_CapH-like"/>
    <property type="match status" value="1"/>
</dbReference>
<feature type="domain" description="Glycosyltransferase subfamily 4-like N-terminal" evidence="2">
    <location>
        <begin position="13"/>
        <end position="173"/>
    </location>
</feature>
<sequence>MKKILQIGMTSNYGGIESFVMNVYRNIDRSRFQFDFINMELNGKDIAYSDEIKSLGGKIYKIPGRRENLIENRKQLRKIIQTNDYDFVHNNVLTWSYSYGITLPLSYSTSRVIVHSHNSYMNSGMYARRTLNFINRRLNYKNNIIRLACSKEAGYWLFRDKLFQIIPNGIDTDAYTFNAQIRDEYRSKFDVKNKKVFLNVGRLSYQKNHLFLLKWFKKIHQEEKNSVLFLVGDGELRNDLEEKARELGIASNVKFLGIRNDVKNIMFMSDALLFPSFYEGLPVVLVEAQATGLPAIISDTISSEIDLTNGIRRIDISNSPESYAELALRVAENSYELDRKKAHLKVRRAGYDISNTVKILEKIYRN</sequence>
<dbReference type="Pfam" id="PF13439">
    <property type="entry name" value="Glyco_transf_4"/>
    <property type="match status" value="1"/>
</dbReference>
<dbReference type="Gene3D" id="3.40.50.2000">
    <property type="entry name" value="Glycogen Phosphorylase B"/>
    <property type="match status" value="2"/>
</dbReference>
<accession>A0AAC8W9Q1</accession>
<dbReference type="InterPro" id="IPR028098">
    <property type="entry name" value="Glyco_trans_4-like_N"/>
</dbReference>
<dbReference type="SUPFAM" id="SSF53756">
    <property type="entry name" value="UDP-Glycosyltransferase/glycogen phosphorylase"/>
    <property type="match status" value="1"/>
</dbReference>
<dbReference type="PANTHER" id="PTHR12526">
    <property type="entry name" value="GLYCOSYLTRANSFERASE"/>
    <property type="match status" value="1"/>
</dbReference>
<evidence type="ECO:0000313" key="4">
    <source>
        <dbReference type="Proteomes" id="UP000063930"/>
    </source>
</evidence>
<reference evidence="3 4" key="1">
    <citation type="submission" date="2015-08" db="EMBL/GenBank/DDBJ databases">
        <title>Complete genome sequence of Lactobacillus helveticus CAUH18, a probiotic strain originated from koumiss.</title>
        <authorList>
            <person name="Yang Y."/>
            <person name="Hao Y."/>
        </authorList>
    </citation>
    <scope>NUCLEOTIDE SEQUENCE [LARGE SCALE GENOMIC DNA]</scope>
    <source>
        <strain evidence="3 4">CAUH18</strain>
    </source>
</reference>
<proteinExistence type="predicted"/>
<dbReference type="Pfam" id="PF00534">
    <property type="entry name" value="Glycos_transf_1"/>
    <property type="match status" value="1"/>
</dbReference>
<evidence type="ECO:0000259" key="1">
    <source>
        <dbReference type="Pfam" id="PF00534"/>
    </source>
</evidence>
<gene>
    <name evidence="3" type="ORF">ALV80_09535</name>
</gene>
<dbReference type="GO" id="GO:0016757">
    <property type="term" value="F:glycosyltransferase activity"/>
    <property type="evidence" value="ECO:0007669"/>
    <property type="project" value="InterPro"/>
</dbReference>
<dbReference type="PANTHER" id="PTHR12526:SF630">
    <property type="entry name" value="GLYCOSYLTRANSFERASE"/>
    <property type="match status" value="1"/>
</dbReference>
<evidence type="ECO:0008006" key="5">
    <source>
        <dbReference type="Google" id="ProtNLM"/>
    </source>
</evidence>
<dbReference type="RefSeq" id="WP_054607596.1">
    <property type="nucleotide sequence ID" value="NZ_CP012381.1"/>
</dbReference>